<dbReference type="Pfam" id="PF08241">
    <property type="entry name" value="Methyltransf_11"/>
    <property type="match status" value="1"/>
</dbReference>
<comment type="caution">
    <text evidence="3">The sequence shown here is derived from an EMBL/GenBank/DDBJ whole genome shotgun (WGS) entry which is preliminary data.</text>
</comment>
<sequence length="252" mass="29232">MEIVCYGVFTAVWWITSITLWPAVLLVKYFKFFRDKWFSWFVKILHPYLSPKLQMMRKKAFMSFDKHWPRRNMPQQHLEVLEIGIGGGEGNLKFYPENTNLTALDMDDDFKKPFTGHVKKNSQINSARAVVGSAEDMHMIEDSSMDFVVSSYVLCSVQDVHLVLKEVKRVLKPGGKFLFLEHVAYSKNHWSHLIVQKCAAPLWKVFFYGCVLDRDIGKTISQAVFSTVEMESDFPSSMWLFIRPQIFGVATK</sequence>
<evidence type="ECO:0000313" key="3">
    <source>
        <dbReference type="EMBL" id="KAG8195861.1"/>
    </source>
</evidence>
<gene>
    <name evidence="3" type="ORF">JTE90_001100</name>
</gene>
<reference evidence="3 4" key="1">
    <citation type="journal article" date="2022" name="Nat. Ecol. Evol.">
        <title>A masculinizing supergene underlies an exaggerated male reproductive morph in a spider.</title>
        <authorList>
            <person name="Hendrickx F."/>
            <person name="De Corte Z."/>
            <person name="Sonet G."/>
            <person name="Van Belleghem S.M."/>
            <person name="Kostlbacher S."/>
            <person name="Vangestel C."/>
        </authorList>
    </citation>
    <scope>NUCLEOTIDE SEQUENCE [LARGE SCALE GENOMIC DNA]</scope>
    <source>
        <strain evidence="3">W744_W776</strain>
    </source>
</reference>
<dbReference type="Gene3D" id="3.40.50.150">
    <property type="entry name" value="Vaccinia Virus protein VP39"/>
    <property type="match status" value="1"/>
</dbReference>
<dbReference type="EMBL" id="JAFNEN010000076">
    <property type="protein sequence ID" value="KAG8195861.1"/>
    <property type="molecule type" value="Genomic_DNA"/>
</dbReference>
<dbReference type="Proteomes" id="UP000827092">
    <property type="component" value="Unassembled WGS sequence"/>
</dbReference>
<keyword evidence="1" id="KW-0812">Transmembrane</keyword>
<organism evidence="3 4">
    <name type="scientific">Oedothorax gibbosus</name>
    <dbReference type="NCBI Taxonomy" id="931172"/>
    <lineage>
        <taxon>Eukaryota</taxon>
        <taxon>Metazoa</taxon>
        <taxon>Ecdysozoa</taxon>
        <taxon>Arthropoda</taxon>
        <taxon>Chelicerata</taxon>
        <taxon>Arachnida</taxon>
        <taxon>Araneae</taxon>
        <taxon>Araneomorphae</taxon>
        <taxon>Entelegynae</taxon>
        <taxon>Araneoidea</taxon>
        <taxon>Linyphiidae</taxon>
        <taxon>Erigoninae</taxon>
        <taxon>Oedothorax</taxon>
    </lineage>
</organism>
<dbReference type="InterPro" id="IPR029063">
    <property type="entry name" value="SAM-dependent_MTases_sf"/>
</dbReference>
<dbReference type="GO" id="GO:0008757">
    <property type="term" value="F:S-adenosylmethionine-dependent methyltransferase activity"/>
    <property type="evidence" value="ECO:0007669"/>
    <property type="project" value="InterPro"/>
</dbReference>
<dbReference type="PANTHER" id="PTHR45036">
    <property type="entry name" value="METHYLTRANSFERASE LIKE 7B"/>
    <property type="match status" value="1"/>
</dbReference>
<dbReference type="PANTHER" id="PTHR45036:SF1">
    <property type="entry name" value="METHYLTRANSFERASE LIKE 7A"/>
    <property type="match status" value="1"/>
</dbReference>
<keyword evidence="1" id="KW-0472">Membrane</keyword>
<evidence type="ECO:0000256" key="1">
    <source>
        <dbReference type="SAM" id="Phobius"/>
    </source>
</evidence>
<dbReference type="AlphaFoldDB" id="A0AAV6VI87"/>
<name>A0AAV6VI87_9ARAC</name>
<dbReference type="SUPFAM" id="SSF53335">
    <property type="entry name" value="S-adenosyl-L-methionine-dependent methyltransferases"/>
    <property type="match status" value="1"/>
</dbReference>
<dbReference type="InterPro" id="IPR013216">
    <property type="entry name" value="Methyltransf_11"/>
</dbReference>
<keyword evidence="4" id="KW-1185">Reference proteome</keyword>
<dbReference type="CDD" id="cd02440">
    <property type="entry name" value="AdoMet_MTases"/>
    <property type="match status" value="1"/>
</dbReference>
<proteinExistence type="predicted"/>
<feature type="transmembrane region" description="Helical" evidence="1">
    <location>
        <begin position="6"/>
        <end position="27"/>
    </location>
</feature>
<keyword evidence="1" id="KW-1133">Transmembrane helix</keyword>
<evidence type="ECO:0000313" key="4">
    <source>
        <dbReference type="Proteomes" id="UP000827092"/>
    </source>
</evidence>
<protein>
    <recommendedName>
        <fullName evidence="2">Methyltransferase type 11 domain-containing protein</fullName>
    </recommendedName>
</protein>
<dbReference type="InterPro" id="IPR052356">
    <property type="entry name" value="Thiol_S-MT"/>
</dbReference>
<feature type="domain" description="Methyltransferase type 11" evidence="2">
    <location>
        <begin position="81"/>
        <end position="179"/>
    </location>
</feature>
<evidence type="ECO:0000259" key="2">
    <source>
        <dbReference type="Pfam" id="PF08241"/>
    </source>
</evidence>
<accession>A0AAV6VI87</accession>